<proteinExistence type="predicted"/>
<organism evidence="2 3">
    <name type="scientific">Portunus trituberculatus</name>
    <name type="common">Swimming crab</name>
    <name type="synonym">Neptunus trituberculatus</name>
    <dbReference type="NCBI Taxonomy" id="210409"/>
    <lineage>
        <taxon>Eukaryota</taxon>
        <taxon>Metazoa</taxon>
        <taxon>Ecdysozoa</taxon>
        <taxon>Arthropoda</taxon>
        <taxon>Crustacea</taxon>
        <taxon>Multicrustacea</taxon>
        <taxon>Malacostraca</taxon>
        <taxon>Eumalacostraca</taxon>
        <taxon>Eucarida</taxon>
        <taxon>Decapoda</taxon>
        <taxon>Pleocyemata</taxon>
        <taxon>Brachyura</taxon>
        <taxon>Eubrachyura</taxon>
        <taxon>Portunoidea</taxon>
        <taxon>Portunidae</taxon>
        <taxon>Portuninae</taxon>
        <taxon>Portunus</taxon>
    </lineage>
</organism>
<dbReference type="Proteomes" id="UP000324222">
    <property type="component" value="Unassembled WGS sequence"/>
</dbReference>
<dbReference type="AlphaFoldDB" id="A0A5B7HK36"/>
<name>A0A5B7HK36_PORTR</name>
<feature type="region of interest" description="Disordered" evidence="1">
    <location>
        <begin position="71"/>
        <end position="111"/>
    </location>
</feature>
<evidence type="ECO:0000313" key="3">
    <source>
        <dbReference type="Proteomes" id="UP000324222"/>
    </source>
</evidence>
<comment type="caution">
    <text evidence="2">The sequence shown here is derived from an EMBL/GenBank/DDBJ whole genome shotgun (WGS) entry which is preliminary data.</text>
</comment>
<accession>A0A5B7HK36</accession>
<protein>
    <submittedName>
        <fullName evidence="2">Uncharacterized protein</fullName>
    </submittedName>
</protein>
<reference evidence="2 3" key="1">
    <citation type="submission" date="2019-05" db="EMBL/GenBank/DDBJ databases">
        <title>Another draft genome of Portunus trituberculatus and its Hox gene families provides insights of decapod evolution.</title>
        <authorList>
            <person name="Jeong J.-H."/>
            <person name="Song I."/>
            <person name="Kim S."/>
            <person name="Choi T."/>
            <person name="Kim D."/>
            <person name="Ryu S."/>
            <person name="Kim W."/>
        </authorList>
    </citation>
    <scope>NUCLEOTIDE SEQUENCE [LARGE SCALE GENOMIC DNA]</scope>
    <source>
        <tissue evidence="2">Muscle</tissue>
    </source>
</reference>
<gene>
    <name evidence="2" type="ORF">E2C01_067553</name>
</gene>
<evidence type="ECO:0000256" key="1">
    <source>
        <dbReference type="SAM" id="MobiDB-lite"/>
    </source>
</evidence>
<evidence type="ECO:0000313" key="2">
    <source>
        <dbReference type="EMBL" id="MPC73231.1"/>
    </source>
</evidence>
<dbReference type="EMBL" id="VSRR010036379">
    <property type="protein sequence ID" value="MPC73231.1"/>
    <property type="molecule type" value="Genomic_DNA"/>
</dbReference>
<keyword evidence="3" id="KW-1185">Reference proteome</keyword>
<sequence length="111" mass="12029">MALVAQCVASWEFIDASRDLESSRSISVLYVKFHYTDPWAATPSQPASACVTATTRTRHTRALGMLEISGVSTQASNHTPPAPIMRIRNLPPPGEGNSAEILEPDLGHRSQ</sequence>